<organism evidence="1 2">
    <name type="scientific">Enorma massiliensis</name>
    <dbReference type="NCBI Taxonomy" id="1472761"/>
    <lineage>
        <taxon>Bacteria</taxon>
        <taxon>Bacillati</taxon>
        <taxon>Actinomycetota</taxon>
        <taxon>Coriobacteriia</taxon>
        <taxon>Coriobacteriales</taxon>
        <taxon>Coriobacteriaceae</taxon>
        <taxon>Enorma</taxon>
    </lineage>
</organism>
<evidence type="ECO:0000313" key="1">
    <source>
        <dbReference type="EMBL" id="OUN41924.1"/>
    </source>
</evidence>
<dbReference type="EMBL" id="NFHO01000010">
    <property type="protein sequence ID" value="OUN41924.1"/>
    <property type="molecule type" value="Genomic_DNA"/>
</dbReference>
<protein>
    <recommendedName>
        <fullName evidence="3">Transglutaminase-like domain-containing protein</fullName>
    </recommendedName>
</protein>
<dbReference type="Proteomes" id="UP000196560">
    <property type="component" value="Unassembled WGS sequence"/>
</dbReference>
<reference evidence="2" key="1">
    <citation type="submission" date="2017-04" db="EMBL/GenBank/DDBJ databases">
        <title>Function of individual gut microbiota members based on whole genome sequencing of pure cultures obtained from chicken caecum.</title>
        <authorList>
            <person name="Medvecky M."/>
            <person name="Cejkova D."/>
            <person name="Polansky O."/>
            <person name="Karasova D."/>
            <person name="Kubasova T."/>
            <person name="Cizek A."/>
            <person name="Rychlik I."/>
        </authorList>
    </citation>
    <scope>NUCLEOTIDE SEQUENCE [LARGE SCALE GENOMIC DNA]</scope>
    <source>
        <strain evidence="2">An70</strain>
    </source>
</reference>
<evidence type="ECO:0008006" key="3">
    <source>
        <dbReference type="Google" id="ProtNLM"/>
    </source>
</evidence>
<accession>A0A1Y3TZA5</accession>
<proteinExistence type="predicted"/>
<keyword evidence="2" id="KW-1185">Reference proteome</keyword>
<gene>
    <name evidence="1" type="ORF">B5G21_08735</name>
</gene>
<comment type="caution">
    <text evidence="1">The sequence shown here is derived from an EMBL/GenBank/DDBJ whole genome shotgun (WGS) entry which is preliminary data.</text>
</comment>
<dbReference type="RefSeq" id="WP_087186855.1">
    <property type="nucleotide sequence ID" value="NZ_NFHO01000010.1"/>
</dbReference>
<sequence length="397" mass="44793">MVVNGHAEEAQREVARCDAAMRNDAARCGEAAPHDDAVRCGEVAPNDCATLSGDTILRDVAFLEHDRAASYDDYMPYPAYPIDDIPLVPEPLEVAMQQGYRPRYEVLNGVQRRAFRSLVEMACAITPSTTMPGIDRSDAYVAWCALERDFPEIYWMSSIRLDAEAEGTVAHATYQEPLAHRGRPYLLFDLSVNMVFTDVVLAELFCPSEDDAQYYDARLDDVQSGNAQPGDTQGQARNLPSVEERVRRIHRRLLRGSVILRGNLPHVCYESARERDRVLSEWTALDMKYLCDRSGVDCQVVWGTRRGFSYAWNMVRVDGNWLHVDAFADRELAEAYLAAHDDPDGAQSIFLKDDSLSISALEALEERVPDMTVYLLRTNEEMSMTYDWSLAGLLPYL</sequence>
<dbReference type="AlphaFoldDB" id="A0A1Y3TZA5"/>
<name>A0A1Y3TZA5_9ACTN</name>
<evidence type="ECO:0000313" key="2">
    <source>
        <dbReference type="Proteomes" id="UP000196560"/>
    </source>
</evidence>